<dbReference type="SMART" id="SM00181">
    <property type="entry name" value="EGF"/>
    <property type="match status" value="1"/>
</dbReference>
<dbReference type="PANTHER" id="PTHR47333">
    <property type="entry name" value="VON WILLEBRAND FACTOR C AND EGF DOMAIN-CONTAINING PROTEIN"/>
    <property type="match status" value="1"/>
</dbReference>
<evidence type="ECO:0000256" key="4">
    <source>
        <dbReference type="ARBA" id="ARBA00023157"/>
    </source>
</evidence>
<comment type="caution">
    <text evidence="8">The sequence shown here is derived from an EMBL/GenBank/DDBJ whole genome shotgun (WGS) entry which is preliminary data.</text>
</comment>
<keyword evidence="6" id="KW-0245">EGF-like domain</keyword>
<feature type="domain" description="EGF-like" evidence="7">
    <location>
        <begin position="47"/>
        <end position="87"/>
    </location>
</feature>
<sequence length="101" mass="11447">LRPEDRFELKHPLFWTLFSFKDKGYYFMMLGHFVLLLSAATARSQLDKDECTLANGGCQHTCTNTDGSYKCSCYSGYQLKPDGLTCQDKDECMLANSGCQH</sequence>
<dbReference type="InterPro" id="IPR000152">
    <property type="entry name" value="EGF-type_Asp/Asn_hydroxyl_site"/>
</dbReference>
<proteinExistence type="predicted"/>
<feature type="non-terminal residue" evidence="8">
    <location>
        <position position="1"/>
    </location>
</feature>
<dbReference type="Gene3D" id="2.10.25.10">
    <property type="entry name" value="Laminin"/>
    <property type="match status" value="1"/>
</dbReference>
<dbReference type="SUPFAM" id="SSF57196">
    <property type="entry name" value="EGF/Laminin"/>
    <property type="match status" value="1"/>
</dbReference>
<evidence type="ECO:0000313" key="8">
    <source>
        <dbReference type="EMBL" id="CAH3149970.1"/>
    </source>
</evidence>
<name>A0ABN8PVY4_9CNID</name>
<protein>
    <recommendedName>
        <fullName evidence="7">EGF-like domain-containing protein</fullName>
    </recommendedName>
</protein>
<gene>
    <name evidence="8" type="ORF">PEVE_00045090</name>
</gene>
<evidence type="ECO:0000259" key="7">
    <source>
        <dbReference type="PROSITE" id="PS50026"/>
    </source>
</evidence>
<keyword evidence="5" id="KW-0325">Glycoprotein</keyword>
<evidence type="ECO:0000256" key="5">
    <source>
        <dbReference type="ARBA" id="ARBA00023180"/>
    </source>
</evidence>
<dbReference type="InterPro" id="IPR001881">
    <property type="entry name" value="EGF-like_Ca-bd_dom"/>
</dbReference>
<evidence type="ECO:0000256" key="2">
    <source>
        <dbReference type="ARBA" id="ARBA00022525"/>
    </source>
</evidence>
<evidence type="ECO:0000313" key="9">
    <source>
        <dbReference type="Proteomes" id="UP001159427"/>
    </source>
</evidence>
<dbReference type="PROSITE" id="PS00010">
    <property type="entry name" value="ASX_HYDROXYL"/>
    <property type="match status" value="1"/>
</dbReference>
<keyword evidence="9" id="KW-1185">Reference proteome</keyword>
<keyword evidence="4" id="KW-1015">Disulfide bond</keyword>
<dbReference type="PROSITE" id="PS50026">
    <property type="entry name" value="EGF_3"/>
    <property type="match status" value="1"/>
</dbReference>
<dbReference type="Proteomes" id="UP001159427">
    <property type="component" value="Unassembled WGS sequence"/>
</dbReference>
<keyword evidence="3" id="KW-0732">Signal</keyword>
<dbReference type="SMART" id="SM00179">
    <property type="entry name" value="EGF_CA"/>
    <property type="match status" value="1"/>
</dbReference>
<dbReference type="PANTHER" id="PTHR47333:SF4">
    <property type="entry name" value="EGF-LIKE DOMAIN-CONTAINING PROTEIN"/>
    <property type="match status" value="1"/>
</dbReference>
<dbReference type="Pfam" id="PF14670">
    <property type="entry name" value="FXa_inhibition"/>
    <property type="match status" value="1"/>
</dbReference>
<feature type="non-terminal residue" evidence="8">
    <location>
        <position position="101"/>
    </location>
</feature>
<dbReference type="PROSITE" id="PS01187">
    <property type="entry name" value="EGF_CA"/>
    <property type="match status" value="1"/>
</dbReference>
<keyword evidence="2" id="KW-0964">Secreted</keyword>
<dbReference type="InterPro" id="IPR000742">
    <property type="entry name" value="EGF"/>
</dbReference>
<dbReference type="InterPro" id="IPR052080">
    <property type="entry name" value="vWF_C/EGF_Fibrillin"/>
</dbReference>
<organism evidence="8 9">
    <name type="scientific">Porites evermanni</name>
    <dbReference type="NCBI Taxonomy" id="104178"/>
    <lineage>
        <taxon>Eukaryota</taxon>
        <taxon>Metazoa</taxon>
        <taxon>Cnidaria</taxon>
        <taxon>Anthozoa</taxon>
        <taxon>Hexacorallia</taxon>
        <taxon>Scleractinia</taxon>
        <taxon>Fungiina</taxon>
        <taxon>Poritidae</taxon>
        <taxon>Porites</taxon>
    </lineage>
</organism>
<evidence type="ECO:0000256" key="3">
    <source>
        <dbReference type="ARBA" id="ARBA00022729"/>
    </source>
</evidence>
<comment type="caution">
    <text evidence="6">Lacks conserved residue(s) required for the propagation of feature annotation.</text>
</comment>
<dbReference type="EMBL" id="CALNXI010000983">
    <property type="protein sequence ID" value="CAH3149970.1"/>
    <property type="molecule type" value="Genomic_DNA"/>
</dbReference>
<evidence type="ECO:0000256" key="1">
    <source>
        <dbReference type="ARBA" id="ARBA00004613"/>
    </source>
</evidence>
<comment type="subcellular location">
    <subcellularLocation>
        <location evidence="1">Secreted</location>
    </subcellularLocation>
</comment>
<dbReference type="PROSITE" id="PS01186">
    <property type="entry name" value="EGF_2"/>
    <property type="match status" value="1"/>
</dbReference>
<reference evidence="8 9" key="1">
    <citation type="submission" date="2022-05" db="EMBL/GenBank/DDBJ databases">
        <authorList>
            <consortium name="Genoscope - CEA"/>
            <person name="William W."/>
        </authorList>
    </citation>
    <scope>NUCLEOTIDE SEQUENCE [LARGE SCALE GENOMIC DNA]</scope>
</reference>
<evidence type="ECO:0000256" key="6">
    <source>
        <dbReference type="PROSITE-ProRule" id="PRU00076"/>
    </source>
</evidence>
<dbReference type="InterPro" id="IPR018097">
    <property type="entry name" value="EGF_Ca-bd_CS"/>
</dbReference>
<accession>A0ABN8PVY4</accession>